<reference evidence="4" key="1">
    <citation type="journal article" date="2019" name="Int. J. Syst. Evol. Microbiol.">
        <title>The Global Catalogue of Microorganisms (GCM) 10K type strain sequencing project: providing services to taxonomists for standard genome sequencing and annotation.</title>
        <authorList>
            <consortium name="The Broad Institute Genomics Platform"/>
            <consortium name="The Broad Institute Genome Sequencing Center for Infectious Disease"/>
            <person name="Wu L."/>
            <person name="Ma J."/>
        </authorList>
    </citation>
    <scope>NUCLEOTIDE SEQUENCE [LARGE SCALE GENOMIC DNA]</scope>
    <source>
        <strain evidence="4">JCM 18303</strain>
    </source>
</reference>
<accession>A0ABP9QY59</accession>
<keyword evidence="4" id="KW-1185">Reference proteome</keyword>
<dbReference type="Gene3D" id="3.30.300.30">
    <property type="match status" value="1"/>
</dbReference>
<evidence type="ECO:0000259" key="1">
    <source>
        <dbReference type="Pfam" id="PF00501"/>
    </source>
</evidence>
<dbReference type="Pfam" id="PF00501">
    <property type="entry name" value="AMP-binding"/>
    <property type="match status" value="1"/>
</dbReference>
<feature type="domain" description="AMP-dependent synthetase/ligase" evidence="1">
    <location>
        <begin position="9"/>
        <end position="376"/>
    </location>
</feature>
<evidence type="ECO:0000259" key="2">
    <source>
        <dbReference type="Pfam" id="PF13193"/>
    </source>
</evidence>
<dbReference type="PANTHER" id="PTHR43767">
    <property type="entry name" value="LONG-CHAIN-FATTY-ACID--COA LIGASE"/>
    <property type="match status" value="1"/>
</dbReference>
<dbReference type="InterPro" id="IPR020845">
    <property type="entry name" value="AMP-binding_CS"/>
</dbReference>
<evidence type="ECO:0000313" key="4">
    <source>
        <dbReference type="Proteomes" id="UP001428817"/>
    </source>
</evidence>
<protein>
    <submittedName>
        <fullName evidence="3">Acyl-CoA synthetase</fullName>
    </submittedName>
</protein>
<sequence length="537" mass="58007">MALNIADLFEHAADLVPDRVALICGPHRVGYAELEGNANRLAHHLREHGVEPGQHVGVQCQNSIEAVTAMLAAYKLRAVAINVNYRYVENELRYLYENADLVALVHDRRYTDRVAPVLADTPNLKHVIVLADDSDTDVPDGHGVDYAEALAAHQPNRDFGERSDRDTYVLYTGGTTGMPKGVLWRHADVWRALGGGIDFMSGEPLPDEWAQSRAGKDYALVRLCLPPLIHGAAQWSVLPALFACGTVVLMPRFDPAAVWRAIEENGVNVVTMVGDAMARPLIEAFEAGRYNVSTLAAMSSHAALFSPAVQQRILAALPNLVLTDAIGSSEGGFNGIQVITKDGVRPGGPRVKPGRDVIVIDERNQPVPAGSGQVGRVGRGGHIPYGYYKDPVKTAELFVEVDGKHYAVPGDYARMETDGSMTLLGRGNVSVNTGGEKVFPEEVEGALKSHPDVFDALVIGVPDERLGQRVGAVVQPREGVDAPDLTALSGHVRTQLAGYKVPRALWIVDQIGRSPSGKPDYRWAVEHAAANEGSYEN</sequence>
<dbReference type="InterPro" id="IPR045851">
    <property type="entry name" value="AMP-bd_C_sf"/>
</dbReference>
<dbReference type="InterPro" id="IPR000873">
    <property type="entry name" value="AMP-dep_synth/lig_dom"/>
</dbReference>
<dbReference type="RefSeq" id="WP_185063427.1">
    <property type="nucleotide sequence ID" value="NZ_BAABJP010000043.1"/>
</dbReference>
<feature type="domain" description="AMP-binding enzyme C-terminal" evidence="2">
    <location>
        <begin position="442"/>
        <end position="518"/>
    </location>
</feature>
<dbReference type="PANTHER" id="PTHR43767:SF10">
    <property type="entry name" value="SURFACTIN SYNTHASE SUBUNIT 1"/>
    <property type="match status" value="1"/>
</dbReference>
<organism evidence="3 4">
    <name type="scientific">Pseudonocardia eucalypti</name>
    <dbReference type="NCBI Taxonomy" id="648755"/>
    <lineage>
        <taxon>Bacteria</taxon>
        <taxon>Bacillati</taxon>
        <taxon>Actinomycetota</taxon>
        <taxon>Actinomycetes</taxon>
        <taxon>Pseudonocardiales</taxon>
        <taxon>Pseudonocardiaceae</taxon>
        <taxon>Pseudonocardia</taxon>
    </lineage>
</organism>
<dbReference type="SUPFAM" id="SSF56801">
    <property type="entry name" value="Acetyl-CoA synthetase-like"/>
    <property type="match status" value="1"/>
</dbReference>
<proteinExistence type="predicted"/>
<comment type="caution">
    <text evidence="3">The sequence shown here is derived from an EMBL/GenBank/DDBJ whole genome shotgun (WGS) entry which is preliminary data.</text>
</comment>
<gene>
    <name evidence="3" type="ORF">GCM10023321_64550</name>
</gene>
<dbReference type="EMBL" id="BAABJP010000043">
    <property type="protein sequence ID" value="GAA5169274.1"/>
    <property type="molecule type" value="Genomic_DNA"/>
</dbReference>
<dbReference type="Proteomes" id="UP001428817">
    <property type="component" value="Unassembled WGS sequence"/>
</dbReference>
<dbReference type="InterPro" id="IPR042099">
    <property type="entry name" value="ANL_N_sf"/>
</dbReference>
<name>A0ABP9QY59_9PSEU</name>
<dbReference type="Pfam" id="PF13193">
    <property type="entry name" value="AMP-binding_C"/>
    <property type="match status" value="1"/>
</dbReference>
<dbReference type="Gene3D" id="3.40.50.12780">
    <property type="entry name" value="N-terminal domain of ligase-like"/>
    <property type="match status" value="1"/>
</dbReference>
<dbReference type="InterPro" id="IPR025110">
    <property type="entry name" value="AMP-bd_C"/>
</dbReference>
<dbReference type="PROSITE" id="PS00455">
    <property type="entry name" value="AMP_BINDING"/>
    <property type="match status" value="1"/>
</dbReference>
<evidence type="ECO:0000313" key="3">
    <source>
        <dbReference type="EMBL" id="GAA5169274.1"/>
    </source>
</evidence>
<dbReference type="InterPro" id="IPR050237">
    <property type="entry name" value="ATP-dep_AMP-bd_enzyme"/>
</dbReference>
<dbReference type="NCBIfam" id="NF005863">
    <property type="entry name" value="PRK07798.1"/>
    <property type="match status" value="1"/>
</dbReference>